<feature type="compositionally biased region" description="Basic residues" evidence="7">
    <location>
        <begin position="66"/>
        <end position="82"/>
    </location>
</feature>
<feature type="coiled-coil region" evidence="6">
    <location>
        <begin position="661"/>
        <end position="688"/>
    </location>
</feature>
<evidence type="ECO:0000313" key="11">
    <source>
        <dbReference type="Proteomes" id="UP000198287"/>
    </source>
</evidence>
<evidence type="ECO:0000256" key="7">
    <source>
        <dbReference type="SAM" id="MobiDB-lite"/>
    </source>
</evidence>
<dbReference type="CDD" id="cd16147">
    <property type="entry name" value="G6S"/>
    <property type="match status" value="1"/>
</dbReference>
<feature type="region of interest" description="Disordered" evidence="7">
    <location>
        <begin position="30"/>
        <end position="82"/>
    </location>
</feature>
<feature type="region of interest" description="Disordered" evidence="7">
    <location>
        <begin position="517"/>
        <end position="544"/>
    </location>
</feature>
<dbReference type="Gene3D" id="3.40.720.10">
    <property type="entry name" value="Alkaline Phosphatase, subunit A"/>
    <property type="match status" value="1"/>
</dbReference>
<dbReference type="InterPro" id="IPR024607">
    <property type="entry name" value="Sulfatase_CS"/>
</dbReference>
<feature type="compositionally biased region" description="Polar residues" evidence="7">
    <location>
        <begin position="912"/>
        <end position="923"/>
    </location>
</feature>
<evidence type="ECO:0000256" key="2">
    <source>
        <dbReference type="ARBA" id="ARBA00008779"/>
    </source>
</evidence>
<feature type="compositionally biased region" description="Polar residues" evidence="7">
    <location>
        <begin position="521"/>
        <end position="530"/>
    </location>
</feature>
<comment type="caution">
    <text evidence="10">The sequence shown here is derived from an EMBL/GenBank/DDBJ whole genome shotgun (WGS) entry which is preliminary data.</text>
</comment>
<feature type="compositionally biased region" description="Low complexity" evidence="7">
    <location>
        <begin position="800"/>
        <end position="832"/>
    </location>
</feature>
<comment type="similarity">
    <text evidence="2">Belongs to the sulfatase family.</text>
</comment>
<keyword evidence="3 8" id="KW-0732">Signal</keyword>
<comment type="cofactor">
    <cofactor evidence="1">
        <name>Ca(2+)</name>
        <dbReference type="ChEBI" id="CHEBI:29108"/>
    </cofactor>
</comment>
<dbReference type="OMA" id="PPSHMEG"/>
<evidence type="ECO:0000256" key="5">
    <source>
        <dbReference type="ARBA" id="ARBA00023180"/>
    </source>
</evidence>
<keyword evidence="4" id="KW-0378">Hydrolase</keyword>
<dbReference type="PANTHER" id="PTHR43108">
    <property type="entry name" value="N-ACETYLGLUCOSAMINE-6-SULFATASE FAMILY MEMBER"/>
    <property type="match status" value="1"/>
</dbReference>
<feature type="compositionally biased region" description="Basic residues" evidence="7">
    <location>
        <begin position="893"/>
        <end position="907"/>
    </location>
</feature>
<dbReference type="InterPro" id="IPR000917">
    <property type="entry name" value="Sulfatase_N"/>
</dbReference>
<dbReference type="AlphaFoldDB" id="A0A226E084"/>
<accession>A0A226E084</accession>
<name>A0A226E084_FOLCA</name>
<protein>
    <submittedName>
        <fullName evidence="10">Extracellular sulfatase SULF-1</fullName>
    </submittedName>
</protein>
<feature type="domain" description="Sulfatase N-terminal" evidence="9">
    <location>
        <begin position="141"/>
        <end position="474"/>
    </location>
</feature>
<dbReference type="OrthoDB" id="96314at2759"/>
<feature type="compositionally biased region" description="Polar residues" evidence="7">
    <location>
        <begin position="695"/>
        <end position="712"/>
    </location>
</feature>
<dbReference type="PROSITE" id="PS00149">
    <property type="entry name" value="SULFATASE_2"/>
    <property type="match status" value="1"/>
</dbReference>
<organism evidence="10 11">
    <name type="scientific">Folsomia candida</name>
    <name type="common">Springtail</name>
    <dbReference type="NCBI Taxonomy" id="158441"/>
    <lineage>
        <taxon>Eukaryota</taxon>
        <taxon>Metazoa</taxon>
        <taxon>Ecdysozoa</taxon>
        <taxon>Arthropoda</taxon>
        <taxon>Hexapoda</taxon>
        <taxon>Collembola</taxon>
        <taxon>Entomobryomorpha</taxon>
        <taxon>Isotomoidea</taxon>
        <taxon>Isotomidae</taxon>
        <taxon>Proisotominae</taxon>
        <taxon>Folsomia</taxon>
    </lineage>
</organism>
<dbReference type="Proteomes" id="UP000198287">
    <property type="component" value="Unassembled WGS sequence"/>
</dbReference>
<evidence type="ECO:0000259" key="9">
    <source>
        <dbReference type="Pfam" id="PF00884"/>
    </source>
</evidence>
<feature type="signal peptide" evidence="8">
    <location>
        <begin position="1"/>
        <end position="28"/>
    </location>
</feature>
<reference evidence="10 11" key="1">
    <citation type="submission" date="2015-12" db="EMBL/GenBank/DDBJ databases">
        <title>The genome of Folsomia candida.</title>
        <authorList>
            <person name="Faddeeva A."/>
            <person name="Derks M.F."/>
            <person name="Anvar Y."/>
            <person name="Smit S."/>
            <person name="Van Straalen N."/>
            <person name="Roelofs D."/>
        </authorList>
    </citation>
    <scope>NUCLEOTIDE SEQUENCE [LARGE SCALE GENOMIC DNA]</scope>
    <source>
        <strain evidence="10 11">VU population</strain>
        <tissue evidence="10">Whole body</tissue>
    </source>
</reference>
<feature type="compositionally biased region" description="Low complexity" evidence="7">
    <location>
        <begin position="740"/>
        <end position="759"/>
    </location>
</feature>
<feature type="region of interest" description="Disordered" evidence="7">
    <location>
        <begin position="695"/>
        <end position="871"/>
    </location>
</feature>
<feature type="compositionally biased region" description="Acidic residues" evidence="7">
    <location>
        <begin position="760"/>
        <end position="799"/>
    </location>
</feature>
<proteinExistence type="inferred from homology"/>
<dbReference type="PANTHER" id="PTHR43108:SF16">
    <property type="entry name" value="EXTRACELLULAR SULFATASE SULF-1 HOMOLOG"/>
    <property type="match status" value="1"/>
</dbReference>
<keyword evidence="5" id="KW-0325">Glycoprotein</keyword>
<dbReference type="EMBL" id="LNIX01000009">
    <property type="protein sequence ID" value="OXA50377.1"/>
    <property type="molecule type" value="Genomic_DNA"/>
</dbReference>
<keyword evidence="11" id="KW-1185">Reference proteome</keyword>
<feature type="region of interest" description="Disordered" evidence="7">
    <location>
        <begin position="118"/>
        <end position="138"/>
    </location>
</feature>
<evidence type="ECO:0000256" key="6">
    <source>
        <dbReference type="SAM" id="Coils"/>
    </source>
</evidence>
<dbReference type="PROSITE" id="PS00523">
    <property type="entry name" value="SULFATASE_1"/>
    <property type="match status" value="1"/>
</dbReference>
<dbReference type="GO" id="GO:0005539">
    <property type="term" value="F:glycosaminoglycan binding"/>
    <property type="evidence" value="ECO:0007669"/>
    <property type="project" value="TreeGrafter"/>
</dbReference>
<feature type="region of interest" description="Disordered" evidence="7">
    <location>
        <begin position="893"/>
        <end position="935"/>
    </location>
</feature>
<evidence type="ECO:0000313" key="10">
    <source>
        <dbReference type="EMBL" id="OXA50377.1"/>
    </source>
</evidence>
<gene>
    <name evidence="10" type="ORF">Fcan01_14741</name>
</gene>
<feature type="compositionally biased region" description="Polar residues" evidence="7">
    <location>
        <begin position="833"/>
        <end position="861"/>
    </location>
</feature>
<sequence length="1127" mass="130437">MNQNHNKMMRVLLKLTLLLLLALQIVSCSDDKSDSSTNIKSANEGENGDASEVSEFRAFDEATPPPRHHQHSQKKHQSRSRHQTLLRVVDQEQEAIPPTPWNSRDPAAVEGDDMVGEDVRGQPNKEFDDGTSTKKNTDNRPNIILIMTDDQDVELGSMEYMPETLKIFRDNGVEFRHGYVATPMCCPSRSSILTGLYVHNHNTFTNNDNCSSIMWREKYEKKTFGAHLYSSGYYTSYVGKYLNKYDGSHIPFGWNEWNGLLMNSRFYNYTVNVNGKKFRHGNDYENDYYPDVIANETLEFLTRVGNDESRRPFLLVSSFPSPHGPEDSAPQYSEMFLNVTTHHTPSYNFAPNSDKQWILRQTNAMTPILKEFTNLLMAKRLQTLQSVDVAVKAIMDKLKETGLDKTTYAFYTSDHGYHVGQFGLVKGKSMPYEFDIRVPFFLHGPPSEVKKGIQILEPVMNIDLAPTFLDLAGIHVPDEMDGRSIVPLIKRYGPKPPESNVPFVWKDVFLIESSGRRDTHLPTTAPSVTPQPLKKSRKFRDEKRRPLQADNETIRINTLCQLHPHPCLPGQKKYCRKERDQNEQKIQLRKCRQSDFVEDPFMISPQVYDPLYQLISTNNDNNSTTFPEAESPGFPSKRCRCRYKRSDIDTELEEFDWDKERKIIDEEIELLKKRIDALRQRRRSMRRKWLVDNNLATDPSTTEPENATTSKPIHNARRGKGHNISQHKDKTGGQNNRIVTTSSTQPPTTTTLITTTTVTESEEEDDEDDEDEDLDDDDEEDDENDTSEDDEEEDDEDEPITTPTTTILPTSTPTTTTTTTTTSTTTTPTTTTKNSQVFGKVNTNFIPSHNKSNHGTFQQRTRPMMGPNNKKRKQELGLDFEGDFELDSFVRHKHRNRNRHRNRHRPKFNNNGQLEPRSNINESDTNKEGTDGEAQICDCNNDPRWIRQREREDRKRKKLLSKFRKKQKYMKRIEDPVILKQAETCGAEEKMNCFWHDSDHWKTAPFWTSGSFCFCMNSNNNTYSCLRSVNATHNYLYCQFVTGFKMYFDLRQDPYQLYNTIGSLPAAQEDWMLVQLIRLKKCKGRAECWGEIDVNEQAIQSSIWEQIFGRWPRKKKRGHRRKQINVD</sequence>
<evidence type="ECO:0000256" key="4">
    <source>
        <dbReference type="ARBA" id="ARBA00022801"/>
    </source>
</evidence>
<dbReference type="Pfam" id="PF00884">
    <property type="entry name" value="Sulfatase"/>
    <property type="match status" value="1"/>
</dbReference>
<dbReference type="InterPro" id="IPR017850">
    <property type="entry name" value="Alkaline_phosphatase_core_sf"/>
</dbReference>
<evidence type="ECO:0000256" key="8">
    <source>
        <dbReference type="SAM" id="SignalP"/>
    </source>
</evidence>
<dbReference type="GO" id="GO:0008449">
    <property type="term" value="F:N-acetylglucosamine-6-sulfatase activity"/>
    <property type="evidence" value="ECO:0007669"/>
    <property type="project" value="TreeGrafter"/>
</dbReference>
<dbReference type="SUPFAM" id="SSF53649">
    <property type="entry name" value="Alkaline phosphatase-like"/>
    <property type="match status" value="1"/>
</dbReference>
<evidence type="ECO:0000256" key="1">
    <source>
        <dbReference type="ARBA" id="ARBA00001913"/>
    </source>
</evidence>
<dbReference type="STRING" id="158441.A0A226E084"/>
<keyword evidence="6" id="KW-0175">Coiled coil</keyword>
<feature type="chain" id="PRO_5013030959" evidence="8">
    <location>
        <begin position="29"/>
        <end position="1127"/>
    </location>
</feature>
<evidence type="ECO:0000256" key="3">
    <source>
        <dbReference type="ARBA" id="ARBA00022729"/>
    </source>
</evidence>